<name>A0A150R8W8_SORCE</name>
<sequence length="85" mass="8776">MAAMARHPGTAAEAVAAPHEAPSGDGFLRYVDGRGGQGGPGGYGSPRRDGDSLGVAYRRAAGARWVAHPDALDRTYANAGRKPSW</sequence>
<evidence type="ECO:0000313" key="3">
    <source>
        <dbReference type="Proteomes" id="UP000075515"/>
    </source>
</evidence>
<dbReference type="EMBL" id="JEMC01004009">
    <property type="protein sequence ID" value="KYF76675.1"/>
    <property type="molecule type" value="Genomic_DNA"/>
</dbReference>
<feature type="compositionally biased region" description="Low complexity" evidence="1">
    <location>
        <begin position="11"/>
        <end position="21"/>
    </location>
</feature>
<evidence type="ECO:0000256" key="1">
    <source>
        <dbReference type="SAM" id="MobiDB-lite"/>
    </source>
</evidence>
<dbReference type="AlphaFoldDB" id="A0A150R8W8"/>
<dbReference type="Proteomes" id="UP000075515">
    <property type="component" value="Unassembled WGS sequence"/>
</dbReference>
<comment type="caution">
    <text evidence="2">The sequence shown here is derived from an EMBL/GenBank/DDBJ whole genome shotgun (WGS) entry which is preliminary data.</text>
</comment>
<proteinExistence type="predicted"/>
<gene>
    <name evidence="2" type="ORF">BE18_51185</name>
</gene>
<evidence type="ECO:0000313" key="2">
    <source>
        <dbReference type="EMBL" id="KYF76675.1"/>
    </source>
</evidence>
<protein>
    <submittedName>
        <fullName evidence="2">Uncharacterized protein</fullName>
    </submittedName>
</protein>
<feature type="compositionally biased region" description="Gly residues" evidence="1">
    <location>
        <begin position="33"/>
        <end position="44"/>
    </location>
</feature>
<organism evidence="2 3">
    <name type="scientific">Sorangium cellulosum</name>
    <name type="common">Polyangium cellulosum</name>
    <dbReference type="NCBI Taxonomy" id="56"/>
    <lineage>
        <taxon>Bacteria</taxon>
        <taxon>Pseudomonadati</taxon>
        <taxon>Myxococcota</taxon>
        <taxon>Polyangia</taxon>
        <taxon>Polyangiales</taxon>
        <taxon>Polyangiaceae</taxon>
        <taxon>Sorangium</taxon>
    </lineage>
</organism>
<accession>A0A150R8W8</accession>
<feature type="region of interest" description="Disordered" evidence="1">
    <location>
        <begin position="1"/>
        <end position="52"/>
    </location>
</feature>
<reference evidence="2 3" key="1">
    <citation type="submission" date="2014-02" db="EMBL/GenBank/DDBJ databases">
        <title>The small core and large imbalanced accessory genome model reveals a collaborative survival strategy of Sorangium cellulosum strains in nature.</title>
        <authorList>
            <person name="Han K."/>
            <person name="Peng R."/>
            <person name="Blom J."/>
            <person name="Li Y.-Z."/>
        </authorList>
    </citation>
    <scope>NUCLEOTIDE SEQUENCE [LARGE SCALE GENOMIC DNA]</scope>
    <source>
        <strain evidence="2 3">So0149</strain>
    </source>
</reference>